<dbReference type="SUPFAM" id="SSF53335">
    <property type="entry name" value="S-adenosyl-L-methionine-dependent methyltransferases"/>
    <property type="match status" value="1"/>
</dbReference>
<dbReference type="InterPro" id="IPR013630">
    <property type="entry name" value="Methyltransf_Zn-bd_dom_put"/>
</dbReference>
<feature type="domain" description="Methyltransferase putative zinc binding" evidence="1">
    <location>
        <begin position="10"/>
        <end position="69"/>
    </location>
</feature>
<dbReference type="PANTHER" id="PTHR43861:SF5">
    <property type="entry name" value="BLL5978 PROTEIN"/>
    <property type="match status" value="1"/>
</dbReference>
<dbReference type="CDD" id="cd02440">
    <property type="entry name" value="AdoMet_MTases"/>
    <property type="match status" value="1"/>
</dbReference>
<dbReference type="InterPro" id="IPR013691">
    <property type="entry name" value="MeTrfase_14"/>
</dbReference>
<protein>
    <submittedName>
        <fullName evidence="3">Class I SAM-dependent methyltransferase</fullName>
    </submittedName>
</protein>
<organism evidence="3 4">
    <name type="scientific">Streptomyces achromogenes</name>
    <dbReference type="NCBI Taxonomy" id="67255"/>
    <lineage>
        <taxon>Bacteria</taxon>
        <taxon>Bacillati</taxon>
        <taxon>Actinomycetota</taxon>
        <taxon>Actinomycetes</taxon>
        <taxon>Kitasatosporales</taxon>
        <taxon>Streptomycetaceae</taxon>
        <taxon>Streptomyces</taxon>
    </lineage>
</organism>
<evidence type="ECO:0000259" key="1">
    <source>
        <dbReference type="Pfam" id="PF08421"/>
    </source>
</evidence>
<dbReference type="Gene3D" id="3.40.50.720">
    <property type="entry name" value="NAD(P)-binding Rossmann-like Domain"/>
    <property type="match status" value="1"/>
</dbReference>
<keyword evidence="4" id="KW-1185">Reference proteome</keyword>
<dbReference type="Gene3D" id="6.20.50.110">
    <property type="entry name" value="Methyltransferase, zinc-binding domain"/>
    <property type="match status" value="1"/>
</dbReference>
<dbReference type="InterPro" id="IPR038576">
    <property type="entry name" value="Methyltransf_Zn-bd_dom_put_sf"/>
</dbReference>
<dbReference type="Proteomes" id="UP001622557">
    <property type="component" value="Chromosome"/>
</dbReference>
<sequence length="413" mass="45597">MSRTTTVPPCRICGGGLQEFFDFGKQPMANAYRTPGEPGEAFTFRLAGGICDRCTTVQLLEEAPHDRMFHGGYPYRSSGSSVMRSHFEQLADTFLATELDRPDPFIVELGSNDGIMLRKIAAAGVRHLGVEPCDDLAETGRRNGIRVCNEFFDEELGKRIREEDGPADVVFAANTFSHISFLDSVLRGIDALLAPHGVFVFEDPYFGDIVRKTSFDQIYDEHIFFFTVRSVKYMAAAHGFELVDAERLPVHGGEIRYTLARPGTRAVQPSVRTLLAEEEKAGLADPATLRRFSDDVRRVCTDLVSLLRALREDGRTVVGYGATAKSATLLNLCGIGPELLSYVCDTTPAKQGRLTPGTGIPIRSPRAFTEEFPDYALLLAWNHAEEIKSKESAFVASGGRWIEYVPDVRISAT</sequence>
<keyword evidence="3" id="KW-0808">Transferase</keyword>
<keyword evidence="3" id="KW-0489">Methyltransferase</keyword>
<dbReference type="RefSeq" id="WP_268691887.1">
    <property type="nucleotide sequence ID" value="NZ_CP108164.1"/>
</dbReference>
<proteinExistence type="predicted"/>
<dbReference type="Pfam" id="PF13489">
    <property type="entry name" value="Methyltransf_23"/>
    <property type="match status" value="1"/>
</dbReference>
<dbReference type="GeneID" id="97279842"/>
<dbReference type="GO" id="GO:0008168">
    <property type="term" value="F:methyltransferase activity"/>
    <property type="evidence" value="ECO:0007669"/>
    <property type="project" value="UniProtKB-KW"/>
</dbReference>
<dbReference type="PANTHER" id="PTHR43861">
    <property type="entry name" value="TRANS-ACONITATE 2-METHYLTRANSFERASE-RELATED"/>
    <property type="match status" value="1"/>
</dbReference>
<feature type="domain" description="C-methyltransferase" evidence="2">
    <location>
        <begin position="249"/>
        <end position="406"/>
    </location>
</feature>
<accession>A0ABZ1KIA1</accession>
<evidence type="ECO:0000313" key="3">
    <source>
        <dbReference type="EMBL" id="WTQ79778.1"/>
    </source>
</evidence>
<dbReference type="Pfam" id="PF08421">
    <property type="entry name" value="Methyltransf_13"/>
    <property type="match status" value="1"/>
</dbReference>
<evidence type="ECO:0000259" key="2">
    <source>
        <dbReference type="Pfam" id="PF08484"/>
    </source>
</evidence>
<dbReference type="InterPro" id="IPR029063">
    <property type="entry name" value="SAM-dependent_MTases_sf"/>
</dbReference>
<dbReference type="Gene3D" id="6.10.250.3100">
    <property type="match status" value="1"/>
</dbReference>
<name>A0ABZ1KIA1_STRAH</name>
<dbReference type="Pfam" id="PF08484">
    <property type="entry name" value="Methyltransf_14"/>
    <property type="match status" value="1"/>
</dbReference>
<evidence type="ECO:0000313" key="4">
    <source>
        <dbReference type="Proteomes" id="UP001622557"/>
    </source>
</evidence>
<gene>
    <name evidence="3" type="ORF">OG350_05430</name>
</gene>
<dbReference type="EMBL" id="CP108164">
    <property type="protein sequence ID" value="WTQ79778.1"/>
    <property type="molecule type" value="Genomic_DNA"/>
</dbReference>
<dbReference type="GO" id="GO:0032259">
    <property type="term" value="P:methylation"/>
    <property type="evidence" value="ECO:0007669"/>
    <property type="project" value="UniProtKB-KW"/>
</dbReference>
<dbReference type="Gene3D" id="3.40.50.150">
    <property type="entry name" value="Vaccinia Virus protein VP39"/>
    <property type="match status" value="1"/>
</dbReference>
<reference evidence="3 4" key="1">
    <citation type="submission" date="2022-10" db="EMBL/GenBank/DDBJ databases">
        <title>The complete genomes of actinobacterial strains from the NBC collection.</title>
        <authorList>
            <person name="Joergensen T.S."/>
            <person name="Alvarez Arevalo M."/>
            <person name="Sterndorff E.B."/>
            <person name="Faurdal D."/>
            <person name="Vuksanovic O."/>
            <person name="Mourched A.-S."/>
            <person name="Charusanti P."/>
            <person name="Shaw S."/>
            <person name="Blin K."/>
            <person name="Weber T."/>
        </authorList>
    </citation>
    <scope>NUCLEOTIDE SEQUENCE [LARGE SCALE GENOMIC DNA]</scope>
    <source>
        <strain evidence="3 4">NBC_00156</strain>
    </source>
</reference>